<reference evidence="3" key="1">
    <citation type="submission" date="2021-01" db="EMBL/GenBank/DDBJ databases">
        <authorList>
            <person name="Kaushik A."/>
        </authorList>
    </citation>
    <scope>NUCLEOTIDE SEQUENCE</scope>
    <source>
        <strain evidence="3">AG5</strain>
    </source>
</reference>
<sequence length="577" mass="65969">MTFTPDQIAYVDIYPPASVAHSSEYFIGSEVPGVEPTPEGGFKDKDFKIKKQAARFRVYAFDKDSKPLGEVTAANYSLNWKVHVANKKPAWVHTRSRYKPESWQLRNPKVQGWPQGQKETYEYTNTRNKLIIDSGERTIEGANAQPVSLKGDYWGSLDSPIPVQLGELRTDEQGRLLVLASDGHSFSADGAEKPNDYFNNDGWVDSVCDGAVRVTVKSKSQPEIDIPVKNRATVITAPPRFASGIHCLTTLYELIEDIHERPRRLEPGYDVGEVVYYRDIYPLFRRVYLLSWTNKKVARYHGSRSDYMKYFEGDELRNPQAAESARVGVFKKIRAPVIDGDKENERIRDGQANEEHMPVLYGDGGSPEEVEPVKRDAWASLTQLQYDRLKKWSEGKFTTGEPEIPYESFDKIPLDEQPSALTKAGLEWTIGAALYPGIECFWIAQGEDKYKPGERFRFTDTVTPGDLGKGLALPWQTDFYMCNTHWWPSVRPDDVVPELVFEEKKKVTQPDQLATSFTEGDRKLWARGIKGEKDKDRWPEMVQNWNKLGFVARQHYETAPGQLEIFIERQRHPDFPL</sequence>
<dbReference type="Proteomes" id="UP000663827">
    <property type="component" value="Unassembled WGS sequence"/>
</dbReference>
<feature type="domain" description="L-Lysine epsilon oxidase N-terminal" evidence="1">
    <location>
        <begin position="21"/>
        <end position="220"/>
    </location>
</feature>
<dbReference type="InterPro" id="IPR041168">
    <property type="entry name" value="LodA_N"/>
</dbReference>
<evidence type="ECO:0008006" key="5">
    <source>
        <dbReference type="Google" id="ProtNLM"/>
    </source>
</evidence>
<evidence type="ECO:0000259" key="1">
    <source>
        <dbReference type="Pfam" id="PF17990"/>
    </source>
</evidence>
<dbReference type="Pfam" id="PF18417">
    <property type="entry name" value="LodA_C"/>
    <property type="match status" value="1"/>
</dbReference>
<evidence type="ECO:0000313" key="3">
    <source>
        <dbReference type="EMBL" id="CAE7215427.1"/>
    </source>
</evidence>
<evidence type="ECO:0000313" key="4">
    <source>
        <dbReference type="Proteomes" id="UP000663827"/>
    </source>
</evidence>
<dbReference type="Pfam" id="PF17990">
    <property type="entry name" value="LodA_N"/>
    <property type="match status" value="1"/>
</dbReference>
<proteinExistence type="predicted"/>
<accession>A0A8H3I1H3</accession>
<dbReference type="EMBL" id="CAJNJQ010004971">
    <property type="protein sequence ID" value="CAE7215427.1"/>
    <property type="molecule type" value="Genomic_DNA"/>
</dbReference>
<comment type="caution">
    <text evidence="3">The sequence shown here is derived from an EMBL/GenBank/DDBJ whole genome shotgun (WGS) entry which is preliminary data.</text>
</comment>
<protein>
    <recommendedName>
        <fullName evidence="5">L-lysine 6-oxidase</fullName>
    </recommendedName>
</protein>
<gene>
    <name evidence="3" type="ORF">RDB_LOCUS159003</name>
</gene>
<feature type="domain" description="L-lysine epsilon oxidase C-terminal" evidence="2">
    <location>
        <begin position="374"/>
        <end position="492"/>
    </location>
</feature>
<name>A0A8H3I1H3_9AGAM</name>
<evidence type="ECO:0000259" key="2">
    <source>
        <dbReference type="Pfam" id="PF18417"/>
    </source>
</evidence>
<organism evidence="3 4">
    <name type="scientific">Rhizoctonia solani</name>
    <dbReference type="NCBI Taxonomy" id="456999"/>
    <lineage>
        <taxon>Eukaryota</taxon>
        <taxon>Fungi</taxon>
        <taxon>Dikarya</taxon>
        <taxon>Basidiomycota</taxon>
        <taxon>Agaricomycotina</taxon>
        <taxon>Agaricomycetes</taxon>
        <taxon>Cantharellales</taxon>
        <taxon>Ceratobasidiaceae</taxon>
        <taxon>Rhizoctonia</taxon>
    </lineage>
</organism>
<dbReference type="InterPro" id="IPR041173">
    <property type="entry name" value="LodA_C"/>
</dbReference>
<dbReference type="AlphaFoldDB" id="A0A8H3I1H3"/>